<dbReference type="OrthoDB" id="9806643at2"/>
<comment type="similarity">
    <text evidence="6 7">Belongs to the RNA methyltransferase RlmH family.</text>
</comment>
<name>A0A6I3SRB5_HELMO</name>
<dbReference type="RefSeq" id="WP_155477704.1">
    <property type="nucleotide sequence ID" value="NZ_WNKU01000030.1"/>
</dbReference>
<evidence type="ECO:0000256" key="3">
    <source>
        <dbReference type="ARBA" id="ARBA00022603"/>
    </source>
</evidence>
<accession>A0A6I3SRB5</accession>
<dbReference type="Pfam" id="PF02590">
    <property type="entry name" value="SPOUT_MTase"/>
    <property type="match status" value="1"/>
</dbReference>
<organism evidence="8 9">
    <name type="scientific">Heliobacterium mobile</name>
    <name type="common">Heliobacillus mobilis</name>
    <dbReference type="NCBI Taxonomy" id="28064"/>
    <lineage>
        <taxon>Bacteria</taxon>
        <taxon>Bacillati</taxon>
        <taxon>Bacillota</taxon>
        <taxon>Clostridia</taxon>
        <taxon>Eubacteriales</taxon>
        <taxon>Heliobacteriaceae</taxon>
        <taxon>Heliobacterium</taxon>
    </lineage>
</organism>
<comment type="caution">
    <text evidence="8">The sequence shown here is derived from an EMBL/GenBank/DDBJ whole genome shotgun (WGS) entry which is preliminary data.</text>
</comment>
<keyword evidence="5 7" id="KW-0949">S-adenosyl-L-methionine</keyword>
<dbReference type="EMBL" id="WNKU01000030">
    <property type="protein sequence ID" value="MTV50627.1"/>
    <property type="molecule type" value="Genomic_DNA"/>
</dbReference>
<evidence type="ECO:0000256" key="2">
    <source>
        <dbReference type="ARBA" id="ARBA00022552"/>
    </source>
</evidence>
<dbReference type="GO" id="GO:0005737">
    <property type="term" value="C:cytoplasm"/>
    <property type="evidence" value="ECO:0007669"/>
    <property type="project" value="UniProtKB-SubCell"/>
</dbReference>
<feature type="binding site" evidence="7">
    <location>
        <position position="78"/>
    </location>
    <ligand>
        <name>S-adenosyl-L-methionine</name>
        <dbReference type="ChEBI" id="CHEBI:59789"/>
    </ligand>
</feature>
<dbReference type="PANTHER" id="PTHR33603:SF1">
    <property type="entry name" value="RIBOSOMAL RNA LARGE SUBUNIT METHYLTRANSFERASE H"/>
    <property type="match status" value="1"/>
</dbReference>
<dbReference type="InterPro" id="IPR029028">
    <property type="entry name" value="Alpha/beta_knot_MTases"/>
</dbReference>
<evidence type="ECO:0000256" key="1">
    <source>
        <dbReference type="ARBA" id="ARBA00022490"/>
    </source>
</evidence>
<dbReference type="Gene3D" id="3.40.1280.10">
    <property type="match status" value="1"/>
</dbReference>
<reference evidence="8 9" key="1">
    <citation type="submission" date="2019-11" db="EMBL/GenBank/DDBJ databases">
        <title>Whole-genome sequence of a the green, strictly anaerobic photosynthetic bacterium Heliobacillus mobilis DSM 6151.</title>
        <authorList>
            <person name="Kyndt J.A."/>
            <person name="Meyer T.E."/>
        </authorList>
    </citation>
    <scope>NUCLEOTIDE SEQUENCE [LARGE SCALE GENOMIC DNA]</scope>
    <source>
        <strain evidence="8 9">DSM 6151</strain>
    </source>
</reference>
<dbReference type="CDD" id="cd18081">
    <property type="entry name" value="RlmH-like"/>
    <property type="match status" value="1"/>
</dbReference>
<evidence type="ECO:0000256" key="6">
    <source>
        <dbReference type="ARBA" id="ARBA00038303"/>
    </source>
</evidence>
<evidence type="ECO:0000256" key="4">
    <source>
        <dbReference type="ARBA" id="ARBA00022679"/>
    </source>
</evidence>
<evidence type="ECO:0000256" key="5">
    <source>
        <dbReference type="ARBA" id="ARBA00022691"/>
    </source>
</evidence>
<keyword evidence="2 7" id="KW-0698">rRNA processing</keyword>
<keyword evidence="3 7" id="KW-0489">Methyltransferase</keyword>
<keyword evidence="1 7" id="KW-0963">Cytoplasm</keyword>
<sequence>MIHLRLVAVGKLKEKYLQEGLREYIKRLGAYARFEMIEVSDEKVPDNPSDAEANIIKQKEGARLLNAAGTKDFIGVALDPRGELWSTEDLAAHMRDWELYGPNQVVFFIGGTLGLAPEVLAVCKYKWSLSKLTFPHQMVRLILLEQVYRGFKVNRGETYHR</sequence>
<dbReference type="InterPro" id="IPR029026">
    <property type="entry name" value="tRNA_m1G_MTases_N"/>
</dbReference>
<dbReference type="Proteomes" id="UP000430670">
    <property type="component" value="Unassembled WGS sequence"/>
</dbReference>
<dbReference type="PIRSF" id="PIRSF004505">
    <property type="entry name" value="MT_bac"/>
    <property type="match status" value="1"/>
</dbReference>
<evidence type="ECO:0000313" key="9">
    <source>
        <dbReference type="Proteomes" id="UP000430670"/>
    </source>
</evidence>
<evidence type="ECO:0000313" key="8">
    <source>
        <dbReference type="EMBL" id="MTV50627.1"/>
    </source>
</evidence>
<dbReference type="EC" id="2.1.1.177" evidence="7"/>
<dbReference type="AlphaFoldDB" id="A0A6I3SRB5"/>
<dbReference type="PANTHER" id="PTHR33603">
    <property type="entry name" value="METHYLTRANSFERASE"/>
    <property type="match status" value="1"/>
</dbReference>
<comment type="function">
    <text evidence="7">Specifically methylates the pseudouridine at position 1915 (m3Psi1915) in 23S rRNA.</text>
</comment>
<comment type="catalytic activity">
    <reaction evidence="7">
        <text>pseudouridine(1915) in 23S rRNA + S-adenosyl-L-methionine = N(3)-methylpseudouridine(1915) in 23S rRNA + S-adenosyl-L-homocysteine + H(+)</text>
        <dbReference type="Rhea" id="RHEA:42752"/>
        <dbReference type="Rhea" id="RHEA-COMP:10221"/>
        <dbReference type="Rhea" id="RHEA-COMP:10222"/>
        <dbReference type="ChEBI" id="CHEBI:15378"/>
        <dbReference type="ChEBI" id="CHEBI:57856"/>
        <dbReference type="ChEBI" id="CHEBI:59789"/>
        <dbReference type="ChEBI" id="CHEBI:65314"/>
        <dbReference type="ChEBI" id="CHEBI:74486"/>
        <dbReference type="EC" id="2.1.1.177"/>
    </reaction>
</comment>
<proteinExistence type="inferred from homology"/>
<dbReference type="SUPFAM" id="SSF75217">
    <property type="entry name" value="alpha/beta knot"/>
    <property type="match status" value="1"/>
</dbReference>
<feature type="binding site" evidence="7">
    <location>
        <begin position="129"/>
        <end position="134"/>
    </location>
    <ligand>
        <name>S-adenosyl-L-methionine</name>
        <dbReference type="ChEBI" id="CHEBI:59789"/>
    </ligand>
</feature>
<dbReference type="InterPro" id="IPR003742">
    <property type="entry name" value="RlmH-like"/>
</dbReference>
<gene>
    <name evidence="7 8" type="primary">rlmH</name>
    <name evidence="8" type="ORF">GJ688_16945</name>
</gene>
<dbReference type="GO" id="GO:0070038">
    <property type="term" value="F:rRNA (pseudouridine-N3-)-methyltransferase activity"/>
    <property type="evidence" value="ECO:0007669"/>
    <property type="project" value="UniProtKB-UniRule"/>
</dbReference>
<comment type="subcellular location">
    <subcellularLocation>
        <location evidence="7">Cytoplasm</location>
    </subcellularLocation>
</comment>
<feature type="binding site" evidence="7">
    <location>
        <position position="110"/>
    </location>
    <ligand>
        <name>S-adenosyl-L-methionine</name>
        <dbReference type="ChEBI" id="CHEBI:59789"/>
    </ligand>
</feature>
<keyword evidence="9" id="KW-1185">Reference proteome</keyword>
<keyword evidence="4 7" id="KW-0808">Transferase</keyword>
<dbReference type="NCBIfam" id="TIGR00246">
    <property type="entry name" value="tRNA_RlmH_YbeA"/>
    <property type="match status" value="1"/>
</dbReference>
<dbReference type="HAMAP" id="MF_00658">
    <property type="entry name" value="23SrRNA_methyltr_H"/>
    <property type="match status" value="1"/>
</dbReference>
<dbReference type="NCBIfam" id="NF000985">
    <property type="entry name" value="PRK00103.1-3"/>
    <property type="match status" value="1"/>
</dbReference>
<comment type="subunit">
    <text evidence="7">Homodimer.</text>
</comment>
<evidence type="ECO:0000256" key="7">
    <source>
        <dbReference type="HAMAP-Rule" id="MF_00658"/>
    </source>
</evidence>
<protein>
    <recommendedName>
        <fullName evidence="7">Ribosomal RNA large subunit methyltransferase H</fullName>
        <ecNumber evidence="7">2.1.1.177</ecNumber>
    </recommendedName>
    <alternativeName>
        <fullName evidence="7">23S rRNA (pseudouridine1915-N3)-methyltransferase</fullName>
    </alternativeName>
    <alternativeName>
        <fullName evidence="7">23S rRNA m3Psi1915 methyltransferase</fullName>
    </alternativeName>
    <alternativeName>
        <fullName evidence="7">rRNA (pseudouridine-N3-)-methyltransferase RlmH</fullName>
    </alternativeName>
</protein>